<dbReference type="AlphaFoldDB" id="A0A0S2SI08"/>
<dbReference type="Pfam" id="PF05106">
    <property type="entry name" value="Phage_holin_3_1"/>
    <property type="match status" value="1"/>
</dbReference>
<dbReference type="PATRIC" id="fig|652.5.peg.3837"/>
<protein>
    <submittedName>
        <fullName evidence="2">Holin</fullName>
    </submittedName>
</protein>
<evidence type="ECO:0000313" key="3">
    <source>
        <dbReference type="Proteomes" id="UP000058114"/>
    </source>
</evidence>
<dbReference type="EMBL" id="CP013067">
    <property type="protein sequence ID" value="ALP41348.1"/>
    <property type="molecule type" value="Genomic_DNA"/>
</dbReference>
<keyword evidence="1" id="KW-0472">Membrane</keyword>
<dbReference type="InterPro" id="IPR006481">
    <property type="entry name" value="Phage_lambda_GpS_holin"/>
</dbReference>
<dbReference type="KEGG" id="asr:WL1483_1929"/>
<feature type="transmembrane region" description="Helical" evidence="1">
    <location>
        <begin position="54"/>
        <end position="71"/>
    </location>
</feature>
<feature type="transmembrane region" description="Helical" evidence="1">
    <location>
        <begin position="25"/>
        <end position="42"/>
    </location>
</feature>
<evidence type="ECO:0000256" key="1">
    <source>
        <dbReference type="SAM" id="Phobius"/>
    </source>
</evidence>
<organism evidence="2 3">
    <name type="scientific">Aeromonas schubertii</name>
    <dbReference type="NCBI Taxonomy" id="652"/>
    <lineage>
        <taxon>Bacteria</taxon>
        <taxon>Pseudomonadati</taxon>
        <taxon>Pseudomonadota</taxon>
        <taxon>Gammaproteobacteria</taxon>
        <taxon>Aeromonadales</taxon>
        <taxon>Aeromonadaceae</taxon>
        <taxon>Aeromonas</taxon>
    </lineage>
</organism>
<reference evidence="3" key="1">
    <citation type="submission" date="2015-10" db="EMBL/GenBank/DDBJ databases">
        <title>Complete Genome Sequence of Aeromonas schubertii strain WL1483.</title>
        <authorList>
            <person name="Liu L."/>
        </authorList>
    </citation>
    <scope>NUCLEOTIDE SEQUENCE [LARGE SCALE GENOMIC DNA]</scope>
    <source>
        <strain evidence="3">WL1483</strain>
    </source>
</reference>
<accession>A0A0S2SI08</accession>
<keyword evidence="1" id="KW-1133">Transmembrane helix</keyword>
<evidence type="ECO:0000313" key="2">
    <source>
        <dbReference type="EMBL" id="ALP41348.1"/>
    </source>
</evidence>
<sequence length="110" mass="11497">MKPMPNKDPTLWAPLLAWLMDNWPAVYGALLALAIAFLRITYNGGSGQRRLIETLLCGLIALAAATGVRLLGIPADATPFVGGMVGLLGIDIIRGKAANMVGRQGGNDAP</sequence>
<proteinExistence type="predicted"/>
<name>A0A0S2SI08_9GAMM</name>
<gene>
    <name evidence="2" type="ORF">WL1483_1929</name>
</gene>
<keyword evidence="1" id="KW-0812">Transmembrane</keyword>
<dbReference type="Proteomes" id="UP000058114">
    <property type="component" value="Chromosome"/>
</dbReference>
<dbReference type="NCBIfam" id="TIGR01594">
    <property type="entry name" value="holin_lambda"/>
    <property type="match status" value="1"/>
</dbReference>
<reference evidence="2 3" key="2">
    <citation type="journal article" date="2016" name="Genome Announc.">
        <title>Complete Genome Sequence of the Highly Virulent Aeromonas schubertii Strain WL1483, Isolated from Diseased Snakehead Fish (Channa argus) in China.</title>
        <authorList>
            <person name="Liu L."/>
            <person name="Li N."/>
            <person name="Zhang D."/>
            <person name="Fu X."/>
            <person name="Shi C."/>
            <person name="Lin Q."/>
            <person name="Hao G."/>
        </authorList>
    </citation>
    <scope>NUCLEOTIDE SEQUENCE [LARGE SCALE GENOMIC DNA]</scope>
    <source>
        <strain evidence="2 3">WL1483</strain>
    </source>
</reference>